<dbReference type="EMBL" id="JAPFQI010000005">
    <property type="protein sequence ID" value="MCW8085880.1"/>
    <property type="molecule type" value="Genomic_DNA"/>
</dbReference>
<dbReference type="PANTHER" id="PTHR41386:SF1">
    <property type="entry name" value="MEMBRANE PROTEIN"/>
    <property type="match status" value="1"/>
</dbReference>
<keyword evidence="3" id="KW-1185">Reference proteome</keyword>
<protein>
    <submittedName>
        <fullName evidence="2">DUF1003 domain-containing protein</fullName>
    </submittedName>
</protein>
<reference evidence="2 3" key="1">
    <citation type="submission" date="2022-10" db="EMBL/GenBank/DDBJ databases">
        <title>Roseococcus glaciei nov., sp. nov., isolated from glacier.</title>
        <authorList>
            <person name="Liu Q."/>
            <person name="Xin Y.-H."/>
        </authorList>
    </citation>
    <scope>NUCLEOTIDE SEQUENCE [LARGE SCALE GENOMIC DNA]</scope>
    <source>
        <strain evidence="2 3">MDT2-1-1</strain>
    </source>
</reference>
<dbReference type="Proteomes" id="UP001526430">
    <property type="component" value="Unassembled WGS sequence"/>
</dbReference>
<dbReference type="PANTHER" id="PTHR41386">
    <property type="entry name" value="INTEGRAL MEMBRANE PROTEIN-RELATED"/>
    <property type="match status" value="1"/>
</dbReference>
<keyword evidence="1" id="KW-0472">Membrane</keyword>
<accession>A0ABT3NUP8</accession>
<evidence type="ECO:0000256" key="1">
    <source>
        <dbReference type="SAM" id="Phobius"/>
    </source>
</evidence>
<evidence type="ECO:0000313" key="2">
    <source>
        <dbReference type="EMBL" id="MCW8085880.1"/>
    </source>
</evidence>
<dbReference type="RefSeq" id="WP_301589828.1">
    <property type="nucleotide sequence ID" value="NZ_JAPFQI010000005.1"/>
</dbReference>
<feature type="transmembrane region" description="Helical" evidence="1">
    <location>
        <begin position="48"/>
        <end position="68"/>
    </location>
</feature>
<evidence type="ECO:0000313" key="3">
    <source>
        <dbReference type="Proteomes" id="UP001526430"/>
    </source>
</evidence>
<sequence>MTAPAHPDDTARLHALRRARPAHRPHPAMGWGDRVADRVTGLVGSWRFIIAQSVILVLWIVANILAWNRAWDPYPFILLNLVLSFQAAYTAPIIMMSQNRQAEIDREHAHHDYAVNVKAELEIEALHAKVDALREVEMLRLIKLVETLLEERRGPG</sequence>
<gene>
    <name evidence="2" type="ORF">OF850_09605</name>
</gene>
<dbReference type="InterPro" id="IPR010406">
    <property type="entry name" value="DUF1003"/>
</dbReference>
<organism evidence="2 3">
    <name type="scientific">Sabulicella glaciei</name>
    <dbReference type="NCBI Taxonomy" id="2984948"/>
    <lineage>
        <taxon>Bacteria</taxon>
        <taxon>Pseudomonadati</taxon>
        <taxon>Pseudomonadota</taxon>
        <taxon>Alphaproteobacteria</taxon>
        <taxon>Acetobacterales</taxon>
        <taxon>Acetobacteraceae</taxon>
        <taxon>Sabulicella</taxon>
    </lineage>
</organism>
<comment type="caution">
    <text evidence="2">The sequence shown here is derived from an EMBL/GenBank/DDBJ whole genome shotgun (WGS) entry which is preliminary data.</text>
</comment>
<feature type="transmembrane region" description="Helical" evidence="1">
    <location>
        <begin position="74"/>
        <end position="96"/>
    </location>
</feature>
<keyword evidence="1" id="KW-0812">Transmembrane</keyword>
<keyword evidence="1" id="KW-1133">Transmembrane helix</keyword>
<proteinExistence type="predicted"/>
<name>A0ABT3NUP8_9PROT</name>
<dbReference type="Pfam" id="PF06210">
    <property type="entry name" value="DUF1003"/>
    <property type="match status" value="1"/>
</dbReference>